<reference evidence="1" key="1">
    <citation type="submission" date="2020-10" db="EMBL/GenBank/DDBJ databases">
        <title>Taxonomic study of unclassified bacteria belonging to the class Ktedonobacteria.</title>
        <authorList>
            <person name="Yabe S."/>
            <person name="Wang C.M."/>
            <person name="Zheng Y."/>
            <person name="Sakai Y."/>
            <person name="Cavaletti L."/>
            <person name="Monciardini P."/>
            <person name="Donadio S."/>
        </authorList>
    </citation>
    <scope>NUCLEOTIDE SEQUENCE</scope>
    <source>
        <strain evidence="1">ID150040</strain>
    </source>
</reference>
<dbReference type="RefSeq" id="WP_220208379.1">
    <property type="nucleotide sequence ID" value="NZ_BNJK01000001.1"/>
</dbReference>
<sequence>MTSFAQDIKPLFREFDRDEMEFVFDLWNYNDVRTHADDIIARIEDGSMPCDEEWPEERIALFHQWIDEGTPA</sequence>
<keyword evidence="2" id="KW-1185">Reference proteome</keyword>
<comment type="caution">
    <text evidence="1">The sequence shown here is derived from an EMBL/GenBank/DDBJ whole genome shotgun (WGS) entry which is preliminary data.</text>
</comment>
<evidence type="ECO:0000313" key="1">
    <source>
        <dbReference type="EMBL" id="GHO93668.1"/>
    </source>
</evidence>
<organism evidence="1 2">
    <name type="scientific">Reticulibacter mediterranei</name>
    <dbReference type="NCBI Taxonomy" id="2778369"/>
    <lineage>
        <taxon>Bacteria</taxon>
        <taxon>Bacillati</taxon>
        <taxon>Chloroflexota</taxon>
        <taxon>Ktedonobacteria</taxon>
        <taxon>Ktedonobacterales</taxon>
        <taxon>Reticulibacteraceae</taxon>
        <taxon>Reticulibacter</taxon>
    </lineage>
</organism>
<evidence type="ECO:0000313" key="2">
    <source>
        <dbReference type="Proteomes" id="UP000597444"/>
    </source>
</evidence>
<dbReference type="AlphaFoldDB" id="A0A8J3N2T0"/>
<name>A0A8J3N2T0_9CHLR</name>
<dbReference type="Proteomes" id="UP000597444">
    <property type="component" value="Unassembled WGS sequence"/>
</dbReference>
<accession>A0A8J3N2T0</accession>
<dbReference type="EMBL" id="BNJK01000001">
    <property type="protein sequence ID" value="GHO93668.1"/>
    <property type="molecule type" value="Genomic_DNA"/>
</dbReference>
<gene>
    <name evidence="1" type="ORF">KSF_037160</name>
</gene>
<protein>
    <submittedName>
        <fullName evidence="1">Uncharacterized protein</fullName>
    </submittedName>
</protein>
<proteinExistence type="predicted"/>